<dbReference type="EMBL" id="CP002339">
    <property type="protein sequence ID" value="AEF02812.1"/>
    <property type="molecule type" value="Genomic_DNA"/>
</dbReference>
<reference evidence="1 2" key="1">
    <citation type="journal article" date="2011" name="J. Bacteriol.">
        <title>Complete genome sequence of the polycyclic aromatic hydrocarbon-degrading bacterium Alteromonas sp. strain SN2.</title>
        <authorList>
            <person name="Jin H.M."/>
            <person name="Jeong H."/>
            <person name="Moon E.J."/>
            <person name="Math R.K."/>
            <person name="Lee K."/>
            <person name="Kim H.J."/>
            <person name="Jeon C.O."/>
            <person name="Oh T.K."/>
            <person name="Kim J.F."/>
        </authorList>
    </citation>
    <scope>NUCLEOTIDE SEQUENCE [LARGE SCALE GENOMIC DNA]</scope>
    <source>
        <strain evidence="2">JCM 17741 / KACC 18427 / KCTC 11700BP / SN2</strain>
    </source>
</reference>
<dbReference type="KEGG" id="alt:ambt_06375"/>
<protein>
    <submittedName>
        <fullName evidence="1">Uncharacterized protein</fullName>
    </submittedName>
</protein>
<dbReference type="Proteomes" id="UP000000683">
    <property type="component" value="Chromosome"/>
</dbReference>
<organism evidence="1 2">
    <name type="scientific">Alteromonas naphthalenivorans</name>
    <dbReference type="NCBI Taxonomy" id="715451"/>
    <lineage>
        <taxon>Bacteria</taxon>
        <taxon>Pseudomonadati</taxon>
        <taxon>Pseudomonadota</taxon>
        <taxon>Gammaproteobacteria</taxon>
        <taxon>Alteromonadales</taxon>
        <taxon>Alteromonadaceae</taxon>
        <taxon>Alteromonas/Salinimonas group</taxon>
        <taxon>Alteromonas</taxon>
    </lineage>
</organism>
<dbReference type="RefSeq" id="WP_013783752.1">
    <property type="nucleotide sequence ID" value="NC_015554.1"/>
</dbReference>
<dbReference type="AlphaFoldDB" id="F5ZCR3"/>
<proteinExistence type="predicted"/>
<gene>
    <name evidence="1" type="ordered locus">ambt_06375</name>
</gene>
<dbReference type="HOGENOM" id="CLU_3003859_0_0_6"/>
<sequence>MTVTFEVATANTETTIKVKGDGLKEHFNEKRRQTTALLTQSNVCKLTLLIEKKNVK</sequence>
<keyword evidence="2" id="KW-1185">Reference proteome</keyword>
<evidence type="ECO:0000313" key="1">
    <source>
        <dbReference type="EMBL" id="AEF02812.1"/>
    </source>
</evidence>
<name>F5ZCR3_ALTNA</name>
<evidence type="ECO:0000313" key="2">
    <source>
        <dbReference type="Proteomes" id="UP000000683"/>
    </source>
</evidence>
<accession>F5ZCR3</accession>